<accession>A0ABS8USF5</accession>
<gene>
    <name evidence="2" type="ORF">HAX54_020112</name>
</gene>
<organism evidence="2 3">
    <name type="scientific">Datura stramonium</name>
    <name type="common">Jimsonweed</name>
    <name type="synonym">Common thornapple</name>
    <dbReference type="NCBI Taxonomy" id="4076"/>
    <lineage>
        <taxon>Eukaryota</taxon>
        <taxon>Viridiplantae</taxon>
        <taxon>Streptophyta</taxon>
        <taxon>Embryophyta</taxon>
        <taxon>Tracheophyta</taxon>
        <taxon>Spermatophyta</taxon>
        <taxon>Magnoliopsida</taxon>
        <taxon>eudicotyledons</taxon>
        <taxon>Gunneridae</taxon>
        <taxon>Pentapetalae</taxon>
        <taxon>asterids</taxon>
        <taxon>lamiids</taxon>
        <taxon>Solanales</taxon>
        <taxon>Solanaceae</taxon>
        <taxon>Solanoideae</taxon>
        <taxon>Datureae</taxon>
        <taxon>Datura</taxon>
    </lineage>
</organism>
<reference evidence="2 3" key="1">
    <citation type="journal article" date="2021" name="BMC Genomics">
        <title>Datura genome reveals duplications of psychoactive alkaloid biosynthetic genes and high mutation rate following tissue culture.</title>
        <authorList>
            <person name="Rajewski A."/>
            <person name="Carter-House D."/>
            <person name="Stajich J."/>
            <person name="Litt A."/>
        </authorList>
    </citation>
    <scope>NUCLEOTIDE SEQUENCE [LARGE SCALE GENOMIC DNA]</scope>
    <source>
        <strain evidence="2">AR-01</strain>
    </source>
</reference>
<evidence type="ECO:0000313" key="2">
    <source>
        <dbReference type="EMBL" id="MCD9561138.1"/>
    </source>
</evidence>
<sequence length="90" mass="9142">MDCPVRGQSGIVRPTGSVAGLSTPAGPSGPEAQLGLGQGRGEASTPDYAYPYPNIFALDSQRVTEPPVGSMYMVGLASHASGHVVESSNP</sequence>
<dbReference type="EMBL" id="JACEIK010002432">
    <property type="protein sequence ID" value="MCD9561138.1"/>
    <property type="molecule type" value="Genomic_DNA"/>
</dbReference>
<evidence type="ECO:0000256" key="1">
    <source>
        <dbReference type="SAM" id="MobiDB-lite"/>
    </source>
</evidence>
<protein>
    <submittedName>
        <fullName evidence="2">Uncharacterized protein</fullName>
    </submittedName>
</protein>
<proteinExistence type="predicted"/>
<feature type="region of interest" description="Disordered" evidence="1">
    <location>
        <begin position="1"/>
        <end position="45"/>
    </location>
</feature>
<dbReference type="Proteomes" id="UP000823775">
    <property type="component" value="Unassembled WGS sequence"/>
</dbReference>
<keyword evidence="3" id="KW-1185">Reference proteome</keyword>
<name>A0ABS8USF5_DATST</name>
<comment type="caution">
    <text evidence="2">The sequence shown here is derived from an EMBL/GenBank/DDBJ whole genome shotgun (WGS) entry which is preliminary data.</text>
</comment>
<evidence type="ECO:0000313" key="3">
    <source>
        <dbReference type="Proteomes" id="UP000823775"/>
    </source>
</evidence>